<feature type="region of interest" description="Disordered" evidence="1">
    <location>
        <begin position="123"/>
        <end position="143"/>
    </location>
</feature>
<feature type="compositionally biased region" description="Low complexity" evidence="1">
    <location>
        <begin position="124"/>
        <end position="137"/>
    </location>
</feature>
<organism evidence="3 4">
    <name type="scientific">Candidatus Aphodenecus pullistercoris</name>
    <dbReference type="NCBI Taxonomy" id="2840669"/>
    <lineage>
        <taxon>Bacteria</taxon>
        <taxon>Pseudomonadati</taxon>
        <taxon>Spirochaetota</taxon>
        <taxon>Spirochaetia</taxon>
        <taxon>Spirochaetales</taxon>
        <taxon>Candidatus Aphodenecus</taxon>
    </lineage>
</organism>
<evidence type="ECO:0000256" key="2">
    <source>
        <dbReference type="SAM" id="SignalP"/>
    </source>
</evidence>
<evidence type="ECO:0000256" key="1">
    <source>
        <dbReference type="SAM" id="MobiDB-lite"/>
    </source>
</evidence>
<gene>
    <name evidence="3" type="ORF">IAC42_06905</name>
</gene>
<proteinExistence type="predicted"/>
<sequence>MKKTLRVWAAFLSVLLFVCLSTLSATVIASQSFSYVLDYSKQYDPPYFVQNYDDTSEITSVGTSSTSPNVGFFLRVPCRAGESVDLSHITVKFGPFQIDNDGVLEKTGLLYGIGIYNFKGSGGQSSDSSGGLEFSGSGEEEYETNLGTGNKTFLQHEYCMFRIDYTFNDSDFSKYQADSTLVSVVTVGVDAQ</sequence>
<evidence type="ECO:0000313" key="4">
    <source>
        <dbReference type="Proteomes" id="UP000823633"/>
    </source>
</evidence>
<protein>
    <submittedName>
        <fullName evidence="3">Uncharacterized protein</fullName>
    </submittedName>
</protein>
<comment type="caution">
    <text evidence="3">The sequence shown here is derived from an EMBL/GenBank/DDBJ whole genome shotgun (WGS) entry which is preliminary data.</text>
</comment>
<keyword evidence="2" id="KW-0732">Signal</keyword>
<dbReference type="Proteomes" id="UP000823633">
    <property type="component" value="Unassembled WGS sequence"/>
</dbReference>
<name>A0A9D9E8X8_9SPIR</name>
<reference evidence="3" key="1">
    <citation type="submission" date="2020-10" db="EMBL/GenBank/DDBJ databases">
        <authorList>
            <person name="Gilroy R."/>
        </authorList>
    </citation>
    <scope>NUCLEOTIDE SEQUENCE</scope>
    <source>
        <strain evidence="3">11167</strain>
    </source>
</reference>
<dbReference type="AlphaFoldDB" id="A0A9D9E8X8"/>
<feature type="signal peptide" evidence="2">
    <location>
        <begin position="1"/>
        <end position="29"/>
    </location>
</feature>
<accession>A0A9D9E8X8</accession>
<dbReference type="EMBL" id="JADIMU010000044">
    <property type="protein sequence ID" value="MBO8443472.1"/>
    <property type="molecule type" value="Genomic_DNA"/>
</dbReference>
<reference evidence="3" key="2">
    <citation type="journal article" date="2021" name="PeerJ">
        <title>Extensive microbial diversity within the chicken gut microbiome revealed by metagenomics and culture.</title>
        <authorList>
            <person name="Gilroy R."/>
            <person name="Ravi A."/>
            <person name="Getino M."/>
            <person name="Pursley I."/>
            <person name="Horton D.L."/>
            <person name="Alikhan N.F."/>
            <person name="Baker D."/>
            <person name="Gharbi K."/>
            <person name="Hall N."/>
            <person name="Watson M."/>
            <person name="Adriaenssens E.M."/>
            <person name="Foster-Nyarko E."/>
            <person name="Jarju S."/>
            <person name="Secka A."/>
            <person name="Antonio M."/>
            <person name="Oren A."/>
            <person name="Chaudhuri R.R."/>
            <person name="La Ragione R."/>
            <person name="Hildebrand F."/>
            <person name="Pallen M.J."/>
        </authorList>
    </citation>
    <scope>NUCLEOTIDE SEQUENCE</scope>
    <source>
        <strain evidence="3">11167</strain>
    </source>
</reference>
<feature type="chain" id="PRO_5038724283" evidence="2">
    <location>
        <begin position="30"/>
        <end position="192"/>
    </location>
</feature>
<evidence type="ECO:0000313" key="3">
    <source>
        <dbReference type="EMBL" id="MBO8443472.1"/>
    </source>
</evidence>